<organism evidence="1 2">
    <name type="scientific">Aureitalea marina</name>
    <dbReference type="NCBI Taxonomy" id="930804"/>
    <lineage>
        <taxon>Bacteria</taxon>
        <taxon>Pseudomonadati</taxon>
        <taxon>Bacteroidota</taxon>
        <taxon>Flavobacteriia</taxon>
        <taxon>Flavobacteriales</taxon>
        <taxon>Flavobacteriaceae</taxon>
        <taxon>Aureitalea</taxon>
    </lineage>
</organism>
<protein>
    <submittedName>
        <fullName evidence="1">Uncharacterized protein</fullName>
    </submittedName>
</protein>
<dbReference type="OrthoDB" id="282517at2"/>
<reference evidence="1 2" key="1">
    <citation type="submission" date="2016-11" db="EMBL/GenBank/DDBJ databases">
        <title>Trade-off between light-utilization and light-protection in marine flavobacteria.</title>
        <authorList>
            <person name="Kumagai Y."/>
        </authorList>
    </citation>
    <scope>NUCLEOTIDE SEQUENCE [LARGE SCALE GENOMIC DNA]</scope>
    <source>
        <strain evidence="1 2">NBRC 107741</strain>
    </source>
</reference>
<name>A0A2S7KN85_9FLAO</name>
<dbReference type="AlphaFoldDB" id="A0A2S7KN85"/>
<comment type="caution">
    <text evidence="1">The sequence shown here is derived from an EMBL/GenBank/DDBJ whole genome shotgun (WGS) entry which is preliminary data.</text>
</comment>
<dbReference type="RefSeq" id="WP_146090635.1">
    <property type="nucleotide sequence ID" value="NZ_MQUB01000001.1"/>
</dbReference>
<evidence type="ECO:0000313" key="1">
    <source>
        <dbReference type="EMBL" id="PQB04072.1"/>
    </source>
</evidence>
<keyword evidence="2" id="KW-1185">Reference proteome</keyword>
<sequence>MKDQEFLTAFGSAQLPPDQFDHKAHLRLAYLQIKQHGRDTASELISKQIKDYTIHWGAATKYHQTLTQAAVYTMSQFMDRKPELGFEDLLRHFPRLLTGFNELIGQHYSKDLLASEEARERYLEPDKLPFDVA</sequence>
<dbReference type="EMBL" id="MQUB01000001">
    <property type="protein sequence ID" value="PQB04072.1"/>
    <property type="molecule type" value="Genomic_DNA"/>
</dbReference>
<proteinExistence type="predicted"/>
<evidence type="ECO:0000313" key="2">
    <source>
        <dbReference type="Proteomes" id="UP000239800"/>
    </source>
</evidence>
<gene>
    <name evidence="1" type="ORF">BST85_03520</name>
</gene>
<dbReference type="Proteomes" id="UP000239800">
    <property type="component" value="Unassembled WGS sequence"/>
</dbReference>
<accession>A0A2S7KN85</accession>